<reference evidence="2 3" key="1">
    <citation type="submission" date="2024-04" db="EMBL/GenBank/DDBJ databases">
        <title>Tritrichomonas musculus Genome.</title>
        <authorList>
            <person name="Alves-Ferreira E."/>
            <person name="Grigg M."/>
            <person name="Lorenzi H."/>
            <person name="Galac M."/>
        </authorList>
    </citation>
    <scope>NUCLEOTIDE SEQUENCE [LARGE SCALE GENOMIC DNA]</scope>
    <source>
        <strain evidence="2 3">EAF2021</strain>
    </source>
</reference>
<evidence type="ECO:0000256" key="1">
    <source>
        <dbReference type="SAM" id="MobiDB-lite"/>
    </source>
</evidence>
<organism evidence="2 3">
    <name type="scientific">Tritrichomonas musculus</name>
    <dbReference type="NCBI Taxonomy" id="1915356"/>
    <lineage>
        <taxon>Eukaryota</taxon>
        <taxon>Metamonada</taxon>
        <taxon>Parabasalia</taxon>
        <taxon>Tritrichomonadida</taxon>
        <taxon>Tritrichomonadidae</taxon>
        <taxon>Tritrichomonas</taxon>
    </lineage>
</organism>
<gene>
    <name evidence="2" type="ORF">M9Y10_028058</name>
</gene>
<dbReference type="Proteomes" id="UP001470230">
    <property type="component" value="Unassembled WGS sequence"/>
</dbReference>
<evidence type="ECO:0000313" key="2">
    <source>
        <dbReference type="EMBL" id="KAK8890859.1"/>
    </source>
</evidence>
<dbReference type="EMBL" id="JAPFFF010000004">
    <property type="protein sequence ID" value="KAK8890859.1"/>
    <property type="molecule type" value="Genomic_DNA"/>
</dbReference>
<accession>A0ABR2KI94</accession>
<protein>
    <submittedName>
        <fullName evidence="2">Uncharacterized protein</fullName>
    </submittedName>
</protein>
<comment type="caution">
    <text evidence="2">The sequence shown here is derived from an EMBL/GenBank/DDBJ whole genome shotgun (WGS) entry which is preliminary data.</text>
</comment>
<sequence length="74" mass="8405">MIPDLIISSTVSTIISKNSSIGQLAKELGSSTNEEKRQILVVFKDSQVHGRSDAPRRNNEEEEEDELRRKKRIP</sequence>
<proteinExistence type="predicted"/>
<keyword evidence="3" id="KW-1185">Reference proteome</keyword>
<evidence type="ECO:0000313" key="3">
    <source>
        <dbReference type="Proteomes" id="UP001470230"/>
    </source>
</evidence>
<feature type="region of interest" description="Disordered" evidence="1">
    <location>
        <begin position="42"/>
        <end position="74"/>
    </location>
</feature>
<name>A0ABR2KI94_9EUKA</name>
<feature type="compositionally biased region" description="Basic and acidic residues" evidence="1">
    <location>
        <begin position="46"/>
        <end position="59"/>
    </location>
</feature>